<organism evidence="1 2">
    <name type="scientific">Parnassius apollo</name>
    <name type="common">Apollo butterfly</name>
    <name type="synonym">Papilio apollo</name>
    <dbReference type="NCBI Taxonomy" id="110799"/>
    <lineage>
        <taxon>Eukaryota</taxon>
        <taxon>Metazoa</taxon>
        <taxon>Ecdysozoa</taxon>
        <taxon>Arthropoda</taxon>
        <taxon>Hexapoda</taxon>
        <taxon>Insecta</taxon>
        <taxon>Pterygota</taxon>
        <taxon>Neoptera</taxon>
        <taxon>Endopterygota</taxon>
        <taxon>Lepidoptera</taxon>
        <taxon>Glossata</taxon>
        <taxon>Ditrysia</taxon>
        <taxon>Papilionoidea</taxon>
        <taxon>Papilionidae</taxon>
        <taxon>Parnassiinae</taxon>
        <taxon>Parnassini</taxon>
        <taxon>Parnassius</taxon>
        <taxon>Parnassius</taxon>
    </lineage>
</organism>
<name>A0A8S3WR93_PARAO</name>
<evidence type="ECO:0000313" key="1">
    <source>
        <dbReference type="EMBL" id="CAG4977201.1"/>
    </source>
</evidence>
<comment type="caution">
    <text evidence="1">The sequence shown here is derived from an EMBL/GenBank/DDBJ whole genome shotgun (WGS) entry which is preliminary data.</text>
</comment>
<dbReference type="OrthoDB" id="7477775at2759"/>
<protein>
    <submittedName>
        <fullName evidence="1">(apollo) hypothetical protein</fullName>
    </submittedName>
</protein>
<reference evidence="1" key="1">
    <citation type="submission" date="2021-04" db="EMBL/GenBank/DDBJ databases">
        <authorList>
            <person name="Tunstrom K."/>
        </authorList>
    </citation>
    <scope>NUCLEOTIDE SEQUENCE</scope>
</reference>
<dbReference type="AlphaFoldDB" id="A0A8S3WR93"/>
<gene>
    <name evidence="1" type="ORF">PAPOLLO_LOCUS9368</name>
</gene>
<proteinExistence type="predicted"/>
<sequence>MRIEILDIIRNEVPVINKDLICKEFQVIRDNISELEKAIKYVGDKYDEIVSLSVVTEDTKCLKTENSSLSSNLKDMQKKISITEHDFAKHDQWARPQNVEIVGVPDKSN</sequence>
<accession>A0A8S3WR93</accession>
<keyword evidence="2" id="KW-1185">Reference proteome</keyword>
<dbReference type="EMBL" id="CAJQZP010000693">
    <property type="protein sequence ID" value="CAG4977201.1"/>
    <property type="molecule type" value="Genomic_DNA"/>
</dbReference>
<evidence type="ECO:0000313" key="2">
    <source>
        <dbReference type="Proteomes" id="UP000691718"/>
    </source>
</evidence>
<dbReference type="Proteomes" id="UP000691718">
    <property type="component" value="Unassembled WGS sequence"/>
</dbReference>